<evidence type="ECO:0000313" key="3">
    <source>
        <dbReference type="Proteomes" id="UP000800235"/>
    </source>
</evidence>
<name>A0A9P4P032_9PEZI</name>
<dbReference type="EMBL" id="MU007017">
    <property type="protein sequence ID" value="KAF2434279.1"/>
    <property type="molecule type" value="Genomic_DNA"/>
</dbReference>
<sequence>MKLNFVLYGLSTLFSAARAVQFSLRAGKYEAVLFYDAYKMEFKSGKKPFKMAAGCVGSLQNGMCDFDEFLGHTHMDGYKTGQEPHAKTEYPNNAIAQGLRKTSGYQGTWKLKALHSDLDATSSWGTVFDKMKGSISLSRAEMKDPGKADLIKIELDQVGDYSEQIVAARKEDNSDGITRYIKGDGTGLGKYENSKGFKISWVETTQNFAGRSWVTLDFAATSAAALAAGARPLQIASFNDFFNDIFGTAPLSGNPQEVREKNKIRNKLNIIHEAESMMLEVKKSC</sequence>
<protein>
    <submittedName>
        <fullName evidence="2">Uncharacterized protein</fullName>
    </submittedName>
</protein>
<feature type="signal peptide" evidence="1">
    <location>
        <begin position="1"/>
        <end position="19"/>
    </location>
</feature>
<dbReference type="Proteomes" id="UP000800235">
    <property type="component" value="Unassembled WGS sequence"/>
</dbReference>
<dbReference type="AlphaFoldDB" id="A0A9P4P032"/>
<proteinExistence type="predicted"/>
<keyword evidence="1" id="KW-0732">Signal</keyword>
<keyword evidence="3" id="KW-1185">Reference proteome</keyword>
<reference evidence="2" key="1">
    <citation type="journal article" date="2020" name="Stud. Mycol.">
        <title>101 Dothideomycetes genomes: a test case for predicting lifestyles and emergence of pathogens.</title>
        <authorList>
            <person name="Haridas S."/>
            <person name="Albert R."/>
            <person name="Binder M."/>
            <person name="Bloem J."/>
            <person name="Labutti K."/>
            <person name="Salamov A."/>
            <person name="Andreopoulos B."/>
            <person name="Baker S."/>
            <person name="Barry K."/>
            <person name="Bills G."/>
            <person name="Bluhm B."/>
            <person name="Cannon C."/>
            <person name="Castanera R."/>
            <person name="Culley D."/>
            <person name="Daum C."/>
            <person name="Ezra D."/>
            <person name="Gonzalez J."/>
            <person name="Henrissat B."/>
            <person name="Kuo A."/>
            <person name="Liang C."/>
            <person name="Lipzen A."/>
            <person name="Lutzoni F."/>
            <person name="Magnuson J."/>
            <person name="Mondo S."/>
            <person name="Nolan M."/>
            <person name="Ohm R."/>
            <person name="Pangilinan J."/>
            <person name="Park H.-J."/>
            <person name="Ramirez L."/>
            <person name="Alfaro M."/>
            <person name="Sun H."/>
            <person name="Tritt A."/>
            <person name="Yoshinaga Y."/>
            <person name="Zwiers L.-H."/>
            <person name="Turgeon B."/>
            <person name="Goodwin S."/>
            <person name="Spatafora J."/>
            <person name="Crous P."/>
            <person name="Grigoriev I."/>
        </authorList>
    </citation>
    <scope>NUCLEOTIDE SEQUENCE</scope>
    <source>
        <strain evidence="2">CBS 130266</strain>
    </source>
</reference>
<accession>A0A9P4P032</accession>
<feature type="chain" id="PRO_5040114533" evidence="1">
    <location>
        <begin position="20"/>
        <end position="285"/>
    </location>
</feature>
<dbReference type="OrthoDB" id="3800528at2759"/>
<evidence type="ECO:0000256" key="1">
    <source>
        <dbReference type="SAM" id="SignalP"/>
    </source>
</evidence>
<gene>
    <name evidence="2" type="ORF">EJ08DRAFT_676207</name>
</gene>
<evidence type="ECO:0000313" key="2">
    <source>
        <dbReference type="EMBL" id="KAF2434279.1"/>
    </source>
</evidence>
<comment type="caution">
    <text evidence="2">The sequence shown here is derived from an EMBL/GenBank/DDBJ whole genome shotgun (WGS) entry which is preliminary data.</text>
</comment>
<organism evidence="2 3">
    <name type="scientific">Tothia fuscella</name>
    <dbReference type="NCBI Taxonomy" id="1048955"/>
    <lineage>
        <taxon>Eukaryota</taxon>
        <taxon>Fungi</taxon>
        <taxon>Dikarya</taxon>
        <taxon>Ascomycota</taxon>
        <taxon>Pezizomycotina</taxon>
        <taxon>Dothideomycetes</taxon>
        <taxon>Pleosporomycetidae</taxon>
        <taxon>Venturiales</taxon>
        <taxon>Cylindrosympodiaceae</taxon>
        <taxon>Tothia</taxon>
    </lineage>
</organism>